<dbReference type="EMBL" id="CVRB01000005">
    <property type="protein sequence ID" value="CRK84539.1"/>
    <property type="molecule type" value="Genomic_DNA"/>
</dbReference>
<dbReference type="Proteomes" id="UP000199087">
    <property type="component" value="Unassembled WGS sequence"/>
</dbReference>
<dbReference type="OrthoDB" id="2595802at2"/>
<protein>
    <submittedName>
        <fullName evidence="1">Uncharacterized protein</fullName>
    </submittedName>
</protein>
<dbReference type="AlphaFoldDB" id="A0A0U1P2M4"/>
<accession>A0A0U1P2M4</accession>
<reference evidence="2" key="1">
    <citation type="submission" date="2015-05" db="EMBL/GenBank/DDBJ databases">
        <authorList>
            <person name="Urmite Genomes"/>
        </authorList>
    </citation>
    <scope>NUCLEOTIDE SEQUENCE [LARGE SCALE GENOMIC DNA]</scope>
    <source>
        <strain evidence="2">LF1</strain>
    </source>
</reference>
<dbReference type="STRING" id="1499688.BN000_04573"/>
<evidence type="ECO:0000313" key="1">
    <source>
        <dbReference type="EMBL" id="CRK84539.1"/>
    </source>
</evidence>
<gene>
    <name evidence="1" type="ORF">BN000_04573</name>
</gene>
<evidence type="ECO:0000313" key="2">
    <source>
        <dbReference type="Proteomes" id="UP000199087"/>
    </source>
</evidence>
<name>A0A0U1P2M4_9BACI</name>
<keyword evidence="2" id="KW-1185">Reference proteome</keyword>
<proteinExistence type="predicted"/>
<sequence>MRILSTIFCIDASNYKDAIDSILDSYNHVLKERDGTSVRMYSDLPEYNRLKDELLTVGVEVKELRRVEFSKKEFESALLLALYPAYQDLNPYSEEPDKYFSVSCNECNAYINQTNDLMIRKSSVGNRDFLMSWESELLISSKIKRLFDAHSVTGISYRPVYTKKDIQEIAYQLVPLNELPPLQTKLIPAIDCSNCGFKSYGKSMDSVLSYRIGAWDNYKDLNYTSEYFGEGYFPRRKIIISQLVRQILISAKVRGIRYEPIFI</sequence>
<dbReference type="RefSeq" id="WP_090638567.1">
    <property type="nucleotide sequence ID" value="NZ_CVRB01000005.1"/>
</dbReference>
<organism evidence="1 2">
    <name type="scientific">Neobacillus massiliamazoniensis</name>
    <dbReference type="NCBI Taxonomy" id="1499688"/>
    <lineage>
        <taxon>Bacteria</taxon>
        <taxon>Bacillati</taxon>
        <taxon>Bacillota</taxon>
        <taxon>Bacilli</taxon>
        <taxon>Bacillales</taxon>
        <taxon>Bacillaceae</taxon>
        <taxon>Neobacillus</taxon>
    </lineage>
</organism>